<comment type="cofactor">
    <cofactor evidence="1">
        <name>pyridoxal 5'-phosphate</name>
        <dbReference type="ChEBI" id="CHEBI:597326"/>
    </cofactor>
</comment>
<dbReference type="PANTHER" id="PTHR48097">
    <property type="entry name" value="L-THREONINE ALDOLASE-RELATED"/>
    <property type="match status" value="1"/>
</dbReference>
<comment type="similarity">
    <text evidence="2">Belongs to the threonine aldolase family.</text>
</comment>
<protein>
    <submittedName>
        <fullName evidence="6">Threonine aldolase</fullName>
        <ecNumber evidence="6">4.1.2.5</ecNumber>
    </submittedName>
</protein>
<dbReference type="GO" id="GO:0004793">
    <property type="term" value="F:threonine aldolase activity"/>
    <property type="evidence" value="ECO:0007669"/>
    <property type="project" value="UniProtKB-EC"/>
</dbReference>
<reference evidence="6 7" key="1">
    <citation type="submission" date="2023-07" db="EMBL/GenBank/DDBJ databases">
        <title>Sorghum-associated microbial communities from plants grown in Nebraska, USA.</title>
        <authorList>
            <person name="Schachtman D."/>
        </authorList>
    </citation>
    <scope>NUCLEOTIDE SEQUENCE [LARGE SCALE GENOMIC DNA]</scope>
    <source>
        <strain evidence="6 7">BE313</strain>
    </source>
</reference>
<dbReference type="PANTHER" id="PTHR48097:SF9">
    <property type="entry name" value="L-THREONINE ALDOLASE"/>
    <property type="match status" value="1"/>
</dbReference>
<evidence type="ECO:0000256" key="1">
    <source>
        <dbReference type="ARBA" id="ARBA00001933"/>
    </source>
</evidence>
<dbReference type="Gene3D" id="3.40.640.10">
    <property type="entry name" value="Type I PLP-dependent aspartate aminotransferase-like (Major domain)"/>
    <property type="match status" value="1"/>
</dbReference>
<keyword evidence="4" id="KW-0663">Pyridoxal phosphate</keyword>
<organism evidence="6 7">
    <name type="scientific">Rhodoferax ferrireducens</name>
    <dbReference type="NCBI Taxonomy" id="192843"/>
    <lineage>
        <taxon>Bacteria</taxon>
        <taxon>Pseudomonadati</taxon>
        <taxon>Pseudomonadota</taxon>
        <taxon>Betaproteobacteria</taxon>
        <taxon>Burkholderiales</taxon>
        <taxon>Comamonadaceae</taxon>
        <taxon>Rhodoferax</taxon>
    </lineage>
</organism>
<comment type="subunit">
    <text evidence="3">Homotetramer.</text>
</comment>
<evidence type="ECO:0000259" key="5">
    <source>
        <dbReference type="Pfam" id="PF01212"/>
    </source>
</evidence>
<evidence type="ECO:0000256" key="3">
    <source>
        <dbReference type="ARBA" id="ARBA00011881"/>
    </source>
</evidence>
<dbReference type="Pfam" id="PF01212">
    <property type="entry name" value="Beta_elim_lyase"/>
    <property type="match status" value="1"/>
</dbReference>
<name>A0ABU2CD03_9BURK</name>
<evidence type="ECO:0000313" key="6">
    <source>
        <dbReference type="EMBL" id="MDR7379227.1"/>
    </source>
</evidence>
<dbReference type="Proteomes" id="UP001180487">
    <property type="component" value="Unassembled WGS sequence"/>
</dbReference>
<evidence type="ECO:0000256" key="2">
    <source>
        <dbReference type="ARBA" id="ARBA00006966"/>
    </source>
</evidence>
<gene>
    <name evidence="6" type="ORF">J2X19_003921</name>
</gene>
<proteinExistence type="inferred from homology"/>
<dbReference type="InterPro" id="IPR023603">
    <property type="entry name" value="Low_specificity_L-TA-like"/>
</dbReference>
<accession>A0ABU2CD03</accession>
<dbReference type="EMBL" id="JAVDXT010000004">
    <property type="protein sequence ID" value="MDR7379227.1"/>
    <property type="molecule type" value="Genomic_DNA"/>
</dbReference>
<feature type="domain" description="Aromatic amino acid beta-eliminating lyase/threonine aldolase" evidence="5">
    <location>
        <begin position="5"/>
        <end position="292"/>
    </location>
</feature>
<dbReference type="Gene3D" id="3.90.1150.10">
    <property type="entry name" value="Aspartate Aminotransferase, domain 1"/>
    <property type="match status" value="1"/>
</dbReference>
<comment type="caution">
    <text evidence="6">The sequence shown here is derived from an EMBL/GenBank/DDBJ whole genome shotgun (WGS) entry which is preliminary data.</text>
</comment>
<dbReference type="NCBIfam" id="NF007825">
    <property type="entry name" value="PRK10534.1"/>
    <property type="match status" value="1"/>
</dbReference>
<sequence length="341" mass="36299">MKTIDLRSDTVTRPSPAMQAAMAAAPLGDDVYGDDPTVNRLQATLAERLGFAAGLFCPSGTQSNLLALMAHCQRGDEYIVGQEAHCYKWEAGGAAVLASIQPQPLDHAADGSLPLERIAAAIKADDFHHARTRLLALENTIGGKVLPQDYVEAATALAHGRGLQCHLDGARFFNAAVASQRPRESLAQAERRLVAGFDSVSICLSKGLGAPVGSVLLGSQSLIADARRWRKMLGGGMRQAGVLAAAGLYALEHNVARLADDHANARLLAELLAGVPGLRVDLGPTNMLFMQIAPEQADGFMAHLQAQQVLASGRYTLRLVTHLDVSEADVRRVAQTIRAFF</sequence>
<evidence type="ECO:0000313" key="7">
    <source>
        <dbReference type="Proteomes" id="UP001180487"/>
    </source>
</evidence>
<dbReference type="EC" id="4.1.2.5" evidence="6"/>
<dbReference type="PIRSF" id="PIRSF017617">
    <property type="entry name" value="Thr_aldolase"/>
    <property type="match status" value="1"/>
</dbReference>
<dbReference type="InterPro" id="IPR001597">
    <property type="entry name" value="ArAA_b-elim_lyase/Thr_aldolase"/>
</dbReference>
<dbReference type="NCBIfam" id="NF041359">
    <property type="entry name" value="GntG_guanitoxin"/>
    <property type="match status" value="1"/>
</dbReference>
<dbReference type="InterPro" id="IPR015422">
    <property type="entry name" value="PyrdxlP-dep_Trfase_small"/>
</dbReference>
<keyword evidence="6" id="KW-0456">Lyase</keyword>
<dbReference type="SUPFAM" id="SSF53383">
    <property type="entry name" value="PLP-dependent transferases"/>
    <property type="match status" value="1"/>
</dbReference>
<dbReference type="InterPro" id="IPR015424">
    <property type="entry name" value="PyrdxlP-dep_Trfase"/>
</dbReference>
<dbReference type="InterPro" id="IPR015421">
    <property type="entry name" value="PyrdxlP-dep_Trfase_major"/>
</dbReference>
<dbReference type="RefSeq" id="WP_310375711.1">
    <property type="nucleotide sequence ID" value="NZ_JAVDXT010000004.1"/>
</dbReference>
<keyword evidence="7" id="KW-1185">Reference proteome</keyword>
<evidence type="ECO:0000256" key="4">
    <source>
        <dbReference type="ARBA" id="ARBA00022898"/>
    </source>
</evidence>